<sequence>MTPEHEFIEDLIEIRSKLKKQLGLIEAGKMGTGGAVAASASEATKARLKRLIEDFNDLLKENASADRT</sequence>
<keyword evidence="1" id="KW-0175">Coiled coil</keyword>
<evidence type="ECO:0000256" key="1">
    <source>
        <dbReference type="SAM" id="Coils"/>
    </source>
</evidence>
<organism evidence="2 3">
    <name type="scientific">Methylocapsa palsarum</name>
    <dbReference type="NCBI Taxonomy" id="1612308"/>
    <lineage>
        <taxon>Bacteria</taxon>
        <taxon>Pseudomonadati</taxon>
        <taxon>Pseudomonadota</taxon>
        <taxon>Alphaproteobacteria</taxon>
        <taxon>Hyphomicrobiales</taxon>
        <taxon>Beijerinckiaceae</taxon>
        <taxon>Methylocapsa</taxon>
    </lineage>
</organism>
<feature type="coiled-coil region" evidence="1">
    <location>
        <begin position="41"/>
        <end position="68"/>
    </location>
</feature>
<dbReference type="AlphaFoldDB" id="A0A1I3Z577"/>
<evidence type="ECO:0000313" key="3">
    <source>
        <dbReference type="Proteomes" id="UP000198755"/>
    </source>
</evidence>
<reference evidence="2 3" key="1">
    <citation type="submission" date="2016-10" db="EMBL/GenBank/DDBJ databases">
        <authorList>
            <person name="de Groot N.N."/>
        </authorList>
    </citation>
    <scope>NUCLEOTIDE SEQUENCE [LARGE SCALE GENOMIC DNA]</scope>
    <source>
        <strain evidence="2 3">NE2</strain>
    </source>
</reference>
<dbReference type="STRING" id="1612308.SAMN05444581_10783"/>
<protein>
    <submittedName>
        <fullName evidence="2">Uncharacterized protein</fullName>
    </submittedName>
</protein>
<name>A0A1I3Z577_9HYPH</name>
<dbReference type="EMBL" id="FOSN01000007">
    <property type="protein sequence ID" value="SFK39264.1"/>
    <property type="molecule type" value="Genomic_DNA"/>
</dbReference>
<dbReference type="Proteomes" id="UP000198755">
    <property type="component" value="Unassembled WGS sequence"/>
</dbReference>
<accession>A0A1I3Z577</accession>
<proteinExistence type="predicted"/>
<evidence type="ECO:0000313" key="2">
    <source>
        <dbReference type="EMBL" id="SFK39264.1"/>
    </source>
</evidence>
<gene>
    <name evidence="2" type="ORF">SAMN05444581_10783</name>
</gene>
<dbReference type="RefSeq" id="WP_091681529.1">
    <property type="nucleotide sequence ID" value="NZ_FOSN01000007.1"/>
</dbReference>
<keyword evidence="3" id="KW-1185">Reference proteome</keyword>